<proteinExistence type="predicted"/>
<organism evidence="1 2">
    <name type="scientific">Undibacterium arcticum</name>
    <dbReference type="NCBI Taxonomy" id="1762892"/>
    <lineage>
        <taxon>Bacteria</taxon>
        <taxon>Pseudomonadati</taxon>
        <taxon>Pseudomonadota</taxon>
        <taxon>Betaproteobacteria</taxon>
        <taxon>Burkholderiales</taxon>
        <taxon>Oxalobacteraceae</taxon>
        <taxon>Undibacterium</taxon>
    </lineage>
</organism>
<gene>
    <name evidence="1" type="ORF">ACFOFO_00165</name>
</gene>
<comment type="caution">
    <text evidence="1">The sequence shown here is derived from an EMBL/GenBank/DDBJ whole genome shotgun (WGS) entry which is preliminary data.</text>
</comment>
<keyword evidence="2" id="KW-1185">Reference proteome</keyword>
<name>A0ABV7EXV9_9BURK</name>
<sequence>VSSLAWNACPVCGGLGVQFGWITQRYLYDAGEADRWDQLCKLAKSGKYRPQNGLLVQLSDTVWESRKANRLVLEHELYASFVFLLLRARKHHSLRAVVWLDASQKHALLPIWEIREASDGRKLFNLHCRVDRDVVDQLLYRLQVPVHGDGLFRRPKLR</sequence>
<dbReference type="Proteomes" id="UP001595530">
    <property type="component" value="Unassembled WGS sequence"/>
</dbReference>
<accession>A0ABV7EXV9</accession>
<dbReference type="RefSeq" id="WP_390330467.1">
    <property type="nucleotide sequence ID" value="NZ_JBHRTP010000002.1"/>
</dbReference>
<reference evidence="2" key="1">
    <citation type="journal article" date="2019" name="Int. J. Syst. Evol. Microbiol.">
        <title>The Global Catalogue of Microorganisms (GCM) 10K type strain sequencing project: providing services to taxonomists for standard genome sequencing and annotation.</title>
        <authorList>
            <consortium name="The Broad Institute Genomics Platform"/>
            <consortium name="The Broad Institute Genome Sequencing Center for Infectious Disease"/>
            <person name="Wu L."/>
            <person name="Ma J."/>
        </authorList>
    </citation>
    <scope>NUCLEOTIDE SEQUENCE [LARGE SCALE GENOMIC DNA]</scope>
    <source>
        <strain evidence="2">KCTC 42986</strain>
    </source>
</reference>
<protein>
    <submittedName>
        <fullName evidence="1">Uncharacterized protein</fullName>
    </submittedName>
</protein>
<dbReference type="EMBL" id="JBHRTP010000002">
    <property type="protein sequence ID" value="MFC3106392.1"/>
    <property type="molecule type" value="Genomic_DNA"/>
</dbReference>
<evidence type="ECO:0000313" key="2">
    <source>
        <dbReference type="Proteomes" id="UP001595530"/>
    </source>
</evidence>
<evidence type="ECO:0000313" key="1">
    <source>
        <dbReference type="EMBL" id="MFC3106392.1"/>
    </source>
</evidence>
<feature type="non-terminal residue" evidence="1">
    <location>
        <position position="1"/>
    </location>
</feature>